<evidence type="ECO:0000256" key="2">
    <source>
        <dbReference type="ARBA" id="ARBA00044527"/>
    </source>
</evidence>
<dbReference type="STRING" id="871575.W1QI74"/>
<accession>W1QI74</accession>
<dbReference type="OMA" id="KHARECK"/>
<dbReference type="KEGG" id="opa:HPODL_00693"/>
<comment type="caution">
    <text evidence="3">The sequence shown here is derived from an EMBL/GenBank/DDBJ whole genome shotgun (WGS) entry which is preliminary data.</text>
</comment>
<proteinExistence type="predicted"/>
<dbReference type="HOGENOM" id="CLU_549928_0_0_1"/>
<dbReference type="Proteomes" id="UP000008673">
    <property type="component" value="Unassembled WGS sequence"/>
</dbReference>
<protein>
    <recommendedName>
        <fullName evidence="2">Mitochondrial 15S rRNA processing factor CCM1</fullName>
    </recommendedName>
</protein>
<sequence length="496" mass="58771">MIQFLVTKNISQAYWLVRPSYGSRGRFGMLSSISIAYSPKNKLYSTPSDNNRVIPNSPHELKSGLRHHGKDFEAICYTSQRIFGLLMDLTDDFSKLSYRKSSFHRVFRLLWIESEFPKLPPKPRTEKQLREFVHKLTTFKFLNNSHKAATILRKLFANDQLGFMHSVKYCNKLIDFFLDKNDEIMIKRIFRRMEKDNKKPNAMTFNLLGKHYLKDTNVIRERLAIWEAILMRMKSLNVKTDLCTYYISLSLMPTEVPAKQELKQLILSHGLHRAASQFQDIHIVDMLNRGCSLFEILEYYHSTDGRLDVNCMNSIIFKFLQTGNDFEGAWKFMIQEHKLRGINPKSSTMTIFMKHARECKRLKTMIQILNSFEEFYRLKSSPALRIIMQSLLTDNNTLQKQWVPHILTFVYIRHFRSSINNFQRKDVLLKQLAHKFNFKLEADLTYENLNNLDRQIFDALDSMVIRDPQTDFNEHDENEWMEKITEDCRLAMYNKF</sequence>
<dbReference type="Pfam" id="PF13812">
    <property type="entry name" value="PPR_3"/>
    <property type="match status" value="1"/>
</dbReference>
<keyword evidence="4" id="KW-1185">Reference proteome</keyword>
<evidence type="ECO:0000313" key="4">
    <source>
        <dbReference type="Proteomes" id="UP000008673"/>
    </source>
</evidence>
<dbReference type="RefSeq" id="XP_013936129.1">
    <property type="nucleotide sequence ID" value="XM_014080654.1"/>
</dbReference>
<dbReference type="GO" id="GO:0005739">
    <property type="term" value="C:mitochondrion"/>
    <property type="evidence" value="ECO:0007669"/>
    <property type="project" value="UniProtKB-SubCell"/>
</dbReference>
<reference evidence="3 4" key="1">
    <citation type="journal article" date="2013" name="BMC Genomics">
        <title>Genome sequence and analysis of methylotrophic yeast Hansenula polymorpha DL1.</title>
        <authorList>
            <person name="Ravin N.V."/>
            <person name="Eldarov M.A."/>
            <person name="Kadnikov V.V."/>
            <person name="Beletsky A.V."/>
            <person name="Schneider J."/>
            <person name="Mardanova E.S."/>
            <person name="Smekalova E.M."/>
            <person name="Zvereva M.I."/>
            <person name="Dontsova O.A."/>
            <person name="Mardanov A.V."/>
            <person name="Skryabin K.G."/>
        </authorList>
    </citation>
    <scope>NUCLEOTIDE SEQUENCE [LARGE SCALE GENOMIC DNA]</scope>
    <source>
        <strain evidence="4">ATCC 26012 / BCRC 20466 / JCM 22074 / NRRL Y-7560 / DL-1</strain>
    </source>
</reference>
<dbReference type="InterPro" id="IPR011990">
    <property type="entry name" value="TPR-like_helical_dom_sf"/>
</dbReference>
<dbReference type="EMBL" id="AEOI02000005">
    <property type="protein sequence ID" value="ESX01295.1"/>
    <property type="molecule type" value="Genomic_DNA"/>
</dbReference>
<name>W1QI74_OGAPD</name>
<organism evidence="3 4">
    <name type="scientific">Ogataea parapolymorpha (strain ATCC 26012 / BCRC 20466 / JCM 22074 / NRRL Y-7560 / DL-1)</name>
    <name type="common">Yeast</name>
    <name type="synonym">Hansenula polymorpha</name>
    <dbReference type="NCBI Taxonomy" id="871575"/>
    <lineage>
        <taxon>Eukaryota</taxon>
        <taxon>Fungi</taxon>
        <taxon>Dikarya</taxon>
        <taxon>Ascomycota</taxon>
        <taxon>Saccharomycotina</taxon>
        <taxon>Pichiomycetes</taxon>
        <taxon>Pichiales</taxon>
        <taxon>Pichiaceae</taxon>
        <taxon>Ogataea</taxon>
    </lineage>
</organism>
<gene>
    <name evidence="3" type="ORF">HPODL_00693</name>
</gene>
<comment type="subcellular location">
    <subcellularLocation>
        <location evidence="1">Mitochondrion</location>
    </subcellularLocation>
</comment>
<dbReference type="InterPro" id="IPR002885">
    <property type="entry name" value="PPR_rpt"/>
</dbReference>
<dbReference type="GeneID" id="25770162"/>
<dbReference type="AlphaFoldDB" id="W1QI74"/>
<evidence type="ECO:0000256" key="1">
    <source>
        <dbReference type="ARBA" id="ARBA00004173"/>
    </source>
</evidence>
<dbReference type="OrthoDB" id="185373at2759"/>
<evidence type="ECO:0000313" key="3">
    <source>
        <dbReference type="EMBL" id="ESX01295.1"/>
    </source>
</evidence>
<dbReference type="Gene3D" id="1.25.40.10">
    <property type="entry name" value="Tetratricopeptide repeat domain"/>
    <property type="match status" value="1"/>
</dbReference>